<sequence>MELRSKVVQGFLAAAVGMGLLVGASDSQATNYRYLCTSVQGACDYTGPNAPVLRADVCYNAASGVSTLKGSGACTGGETPYYVEHGEVIDPMNSQVASYVALNDACDQGYCSAGSSNGVEEALCCDGDGNCTQHVGGTCTGEIVFCADWTGTECSDGSN</sequence>
<proteinExistence type="predicted"/>
<comment type="caution">
    <text evidence="1">The sequence shown here is derived from an EMBL/GenBank/DDBJ whole genome shotgun (WGS) entry which is preliminary data.</text>
</comment>
<accession>A6G887</accession>
<evidence type="ECO:0000313" key="1">
    <source>
        <dbReference type="EMBL" id="EDM77928.1"/>
    </source>
</evidence>
<dbReference type="RefSeq" id="WP_006972932.1">
    <property type="nucleotide sequence ID" value="NZ_ABCS01000038.1"/>
</dbReference>
<evidence type="ECO:0000313" key="2">
    <source>
        <dbReference type="Proteomes" id="UP000005801"/>
    </source>
</evidence>
<reference evidence="1 2" key="1">
    <citation type="submission" date="2007-06" db="EMBL/GenBank/DDBJ databases">
        <authorList>
            <person name="Shimkets L."/>
            <person name="Ferriera S."/>
            <person name="Johnson J."/>
            <person name="Kravitz S."/>
            <person name="Beeson K."/>
            <person name="Sutton G."/>
            <person name="Rogers Y.-H."/>
            <person name="Friedman R."/>
            <person name="Frazier M."/>
            <person name="Venter J.C."/>
        </authorList>
    </citation>
    <scope>NUCLEOTIDE SEQUENCE [LARGE SCALE GENOMIC DNA]</scope>
    <source>
        <strain evidence="1 2">SIR-1</strain>
    </source>
</reference>
<gene>
    <name evidence="1" type="ORF">PPSIR1_01874</name>
</gene>
<name>A6G887_9BACT</name>
<organism evidence="1 2">
    <name type="scientific">Plesiocystis pacifica SIR-1</name>
    <dbReference type="NCBI Taxonomy" id="391625"/>
    <lineage>
        <taxon>Bacteria</taxon>
        <taxon>Pseudomonadati</taxon>
        <taxon>Myxococcota</taxon>
        <taxon>Polyangia</taxon>
        <taxon>Nannocystales</taxon>
        <taxon>Nannocystaceae</taxon>
        <taxon>Plesiocystis</taxon>
    </lineage>
</organism>
<dbReference type="AlphaFoldDB" id="A6G887"/>
<dbReference type="Proteomes" id="UP000005801">
    <property type="component" value="Unassembled WGS sequence"/>
</dbReference>
<dbReference type="EMBL" id="ABCS01000038">
    <property type="protein sequence ID" value="EDM77928.1"/>
    <property type="molecule type" value="Genomic_DNA"/>
</dbReference>
<keyword evidence="2" id="KW-1185">Reference proteome</keyword>
<protein>
    <submittedName>
        <fullName evidence="1">Uncharacterized protein</fullName>
    </submittedName>
</protein>